<feature type="transmembrane region" description="Helical" evidence="6">
    <location>
        <begin position="206"/>
        <end position="226"/>
    </location>
</feature>
<dbReference type="PROSITE" id="PS50850">
    <property type="entry name" value="MFS"/>
    <property type="match status" value="1"/>
</dbReference>
<evidence type="ECO:0000256" key="2">
    <source>
        <dbReference type="ARBA" id="ARBA00022448"/>
    </source>
</evidence>
<feature type="transmembrane region" description="Helical" evidence="6">
    <location>
        <begin position="84"/>
        <end position="103"/>
    </location>
</feature>
<keyword evidence="3 6" id="KW-0812">Transmembrane</keyword>
<dbReference type="Gene3D" id="1.20.1250.20">
    <property type="entry name" value="MFS general substrate transporter like domains"/>
    <property type="match status" value="1"/>
</dbReference>
<dbReference type="InterPro" id="IPR036259">
    <property type="entry name" value="MFS_trans_sf"/>
</dbReference>
<organism evidence="8 9">
    <name type="scientific">Trichoderma lentiforme</name>
    <dbReference type="NCBI Taxonomy" id="1567552"/>
    <lineage>
        <taxon>Eukaryota</taxon>
        <taxon>Fungi</taxon>
        <taxon>Dikarya</taxon>
        <taxon>Ascomycota</taxon>
        <taxon>Pezizomycotina</taxon>
        <taxon>Sordariomycetes</taxon>
        <taxon>Hypocreomycetidae</taxon>
        <taxon>Hypocreales</taxon>
        <taxon>Hypocreaceae</taxon>
        <taxon>Trichoderma</taxon>
    </lineage>
</organism>
<feature type="transmembrane region" description="Helical" evidence="6">
    <location>
        <begin position="280"/>
        <end position="300"/>
    </location>
</feature>
<dbReference type="AlphaFoldDB" id="A0A9P4XAZ8"/>
<dbReference type="InterPro" id="IPR011701">
    <property type="entry name" value="MFS"/>
</dbReference>
<protein>
    <submittedName>
        <fullName evidence="8">Drug resistance protein</fullName>
    </submittedName>
</protein>
<dbReference type="GO" id="GO:0016020">
    <property type="term" value="C:membrane"/>
    <property type="evidence" value="ECO:0007669"/>
    <property type="project" value="UniProtKB-SubCell"/>
</dbReference>
<feature type="transmembrane region" description="Helical" evidence="6">
    <location>
        <begin position="109"/>
        <end position="129"/>
    </location>
</feature>
<feature type="transmembrane region" description="Helical" evidence="6">
    <location>
        <begin position="173"/>
        <end position="194"/>
    </location>
</feature>
<evidence type="ECO:0000313" key="9">
    <source>
        <dbReference type="Proteomes" id="UP000801864"/>
    </source>
</evidence>
<feature type="transmembrane region" description="Helical" evidence="6">
    <location>
        <begin position="320"/>
        <end position="338"/>
    </location>
</feature>
<evidence type="ECO:0000313" key="8">
    <source>
        <dbReference type="EMBL" id="KAF3067518.1"/>
    </source>
</evidence>
<feature type="transmembrane region" description="Helical" evidence="6">
    <location>
        <begin position="52"/>
        <end position="72"/>
    </location>
</feature>
<dbReference type="InterPro" id="IPR020846">
    <property type="entry name" value="MFS_dom"/>
</dbReference>
<keyword evidence="2" id="KW-0813">Transport</keyword>
<keyword evidence="5 6" id="KW-0472">Membrane</keyword>
<evidence type="ECO:0000256" key="6">
    <source>
        <dbReference type="SAM" id="Phobius"/>
    </source>
</evidence>
<name>A0A9P4XAZ8_9HYPO</name>
<gene>
    <name evidence="8" type="ORF">CFAM422_008718</name>
</gene>
<comment type="subcellular location">
    <subcellularLocation>
        <location evidence="1">Membrane</location>
        <topology evidence="1">Multi-pass membrane protein</topology>
    </subcellularLocation>
</comment>
<feature type="transmembrane region" description="Helical" evidence="6">
    <location>
        <begin position="445"/>
        <end position="465"/>
    </location>
</feature>
<reference evidence="8 9" key="1">
    <citation type="submission" date="2018-06" db="EMBL/GenBank/DDBJ databases">
        <title>Genome analysis of cellulolytic fungus Trichoderma lentiforme CFAM-422.</title>
        <authorList>
            <person name="Steindorff A.S."/>
            <person name="Formighieri E.F."/>
            <person name="Midorikawa G.E.O."/>
            <person name="Tamietti M.S."/>
            <person name="Ramos E.Z."/>
            <person name="Silva A.S."/>
            <person name="Bon E.P.S."/>
            <person name="Mendes T.D."/>
            <person name="Damaso M.C.T."/>
            <person name="Favaro L.C.L."/>
        </authorList>
    </citation>
    <scope>NUCLEOTIDE SEQUENCE [LARGE SCALE GENOMIC DNA]</scope>
    <source>
        <strain evidence="8 9">CFAM-422</strain>
    </source>
</reference>
<keyword evidence="9" id="KW-1185">Reference proteome</keyword>
<evidence type="ECO:0000256" key="1">
    <source>
        <dbReference type="ARBA" id="ARBA00004141"/>
    </source>
</evidence>
<comment type="caution">
    <text evidence="8">The sequence shown here is derived from an EMBL/GenBank/DDBJ whole genome shotgun (WGS) entry which is preliminary data.</text>
</comment>
<sequence>MESTTRLDRLREKLRPVTLVVYTFSLVLDVLNSTGVTFAVDSISREYHISEAEASWALSAYALTFGAFLLISGRLGDVVGHKNIFVLGLLFFALFSALIAGIANDISLFVLRAFQGISAAMTVPTAYALVSVSYSGRARELALSVLGMGIASGSALGMIIGGAVTKSPLGYRALFWISFSLSMLFSILSVVLIPPSKHNLPLARNLDYAGAVFVTTAMLLIVLGFTEAPGHWSAGKTLGPLISGIALMGFFALWEEYLLPKIAPKKEPLIPRRLWSFRNFAAILPITAFSYGTVYLMLLTGSQFLVQIQGKSALIASVEYLPFAIAPLIVMPIFGILHSKVDPKWVIAVGEAIVIVGNVLFSRNSFHTIYWRFTFPATILISVGTAAFFVNNINIAVAGAPKADQGLVAGVVQSVSQASVAIAFSISGSFLTGNTPAALLKGYRNAFYCACGFSGAALLITVVLLRKRAAVMPDDYSEPRVDQPEQQQVKS</sequence>
<feature type="transmembrane region" description="Helical" evidence="6">
    <location>
        <begin position="407"/>
        <end position="433"/>
    </location>
</feature>
<feature type="transmembrane region" description="Helical" evidence="6">
    <location>
        <begin position="373"/>
        <end position="395"/>
    </location>
</feature>
<feature type="transmembrane region" description="Helical" evidence="6">
    <location>
        <begin position="141"/>
        <end position="161"/>
    </location>
</feature>
<dbReference type="SUPFAM" id="SSF103473">
    <property type="entry name" value="MFS general substrate transporter"/>
    <property type="match status" value="1"/>
</dbReference>
<dbReference type="Gene3D" id="1.20.1720.10">
    <property type="entry name" value="Multidrug resistance protein D"/>
    <property type="match status" value="1"/>
</dbReference>
<dbReference type="PANTHER" id="PTHR42718">
    <property type="entry name" value="MAJOR FACILITATOR SUPERFAMILY MULTIDRUG TRANSPORTER MFSC"/>
    <property type="match status" value="1"/>
</dbReference>
<feature type="transmembrane region" description="Helical" evidence="6">
    <location>
        <begin position="238"/>
        <end position="259"/>
    </location>
</feature>
<feature type="domain" description="Major facilitator superfamily (MFS) profile" evidence="7">
    <location>
        <begin position="18"/>
        <end position="469"/>
    </location>
</feature>
<dbReference type="GO" id="GO:0022857">
    <property type="term" value="F:transmembrane transporter activity"/>
    <property type="evidence" value="ECO:0007669"/>
    <property type="project" value="InterPro"/>
</dbReference>
<evidence type="ECO:0000256" key="4">
    <source>
        <dbReference type="ARBA" id="ARBA00022989"/>
    </source>
</evidence>
<keyword evidence="4 6" id="KW-1133">Transmembrane helix</keyword>
<feature type="transmembrane region" description="Helical" evidence="6">
    <location>
        <begin position="345"/>
        <end position="361"/>
    </location>
</feature>
<dbReference type="Pfam" id="PF07690">
    <property type="entry name" value="MFS_1"/>
    <property type="match status" value="1"/>
</dbReference>
<evidence type="ECO:0000256" key="3">
    <source>
        <dbReference type="ARBA" id="ARBA00022692"/>
    </source>
</evidence>
<dbReference type="Proteomes" id="UP000801864">
    <property type="component" value="Unassembled WGS sequence"/>
</dbReference>
<dbReference type="PANTHER" id="PTHR42718:SF9">
    <property type="entry name" value="MAJOR FACILITATOR SUPERFAMILY MULTIDRUG TRANSPORTER MFSC"/>
    <property type="match status" value="1"/>
</dbReference>
<evidence type="ECO:0000259" key="7">
    <source>
        <dbReference type="PROSITE" id="PS50850"/>
    </source>
</evidence>
<evidence type="ECO:0000256" key="5">
    <source>
        <dbReference type="ARBA" id="ARBA00023136"/>
    </source>
</evidence>
<accession>A0A9P4XAZ8</accession>
<feature type="transmembrane region" description="Helical" evidence="6">
    <location>
        <begin position="20"/>
        <end position="40"/>
    </location>
</feature>
<dbReference type="EMBL" id="QLNT01000015">
    <property type="protein sequence ID" value="KAF3067518.1"/>
    <property type="molecule type" value="Genomic_DNA"/>
</dbReference>
<proteinExistence type="predicted"/>